<protein>
    <submittedName>
        <fullName evidence="8">Uncharacterized protein LOC103519590</fullName>
    </submittedName>
</protein>
<reference evidence="8" key="1">
    <citation type="submission" date="2025-08" db="UniProtKB">
        <authorList>
            <consortium name="RefSeq"/>
        </authorList>
    </citation>
    <scope>IDENTIFICATION</scope>
</reference>
<dbReference type="GO" id="GO:0007166">
    <property type="term" value="P:cell surface receptor signaling pathway"/>
    <property type="evidence" value="ECO:0007669"/>
    <property type="project" value="InterPro"/>
</dbReference>
<evidence type="ECO:0000256" key="1">
    <source>
        <dbReference type="ARBA" id="ARBA00004141"/>
    </source>
</evidence>
<feature type="transmembrane region" description="Helical" evidence="5">
    <location>
        <begin position="65"/>
        <end position="86"/>
    </location>
</feature>
<dbReference type="GO" id="GO:0072545">
    <property type="term" value="F:L-tyrosine binding"/>
    <property type="evidence" value="ECO:0007669"/>
    <property type="project" value="InterPro"/>
</dbReference>
<dbReference type="GO" id="GO:0050848">
    <property type="term" value="P:regulation of calcium-mediated signaling"/>
    <property type="evidence" value="ECO:0007669"/>
    <property type="project" value="TreeGrafter"/>
</dbReference>
<evidence type="ECO:0000256" key="5">
    <source>
        <dbReference type="SAM" id="Phobius"/>
    </source>
</evidence>
<keyword evidence="4 5" id="KW-0472">Membrane</keyword>
<feature type="transmembrane region" description="Helical" evidence="5">
    <location>
        <begin position="174"/>
        <end position="196"/>
    </location>
</feature>
<dbReference type="PANTHER" id="PTHR15177">
    <property type="entry name" value="G-PROTEIN COUPLED RECEPTOR 143"/>
    <property type="match status" value="1"/>
</dbReference>
<dbReference type="PaxDb" id="121845-A0A3Q0JEL1"/>
<evidence type="ECO:0000313" key="7">
    <source>
        <dbReference type="Proteomes" id="UP000079169"/>
    </source>
</evidence>
<feature type="transmembrane region" description="Helical" evidence="5">
    <location>
        <begin position="142"/>
        <end position="162"/>
    </location>
</feature>
<evidence type="ECO:0000256" key="4">
    <source>
        <dbReference type="ARBA" id="ARBA00023136"/>
    </source>
</evidence>
<dbReference type="PANTHER" id="PTHR15177:SF2">
    <property type="entry name" value="G-PROTEIN COUPLED RECEPTOR 143"/>
    <property type="match status" value="1"/>
</dbReference>
<name>A0A3Q0JEL1_DIACI</name>
<dbReference type="GeneID" id="103519590"/>
<sequence length="296" mass="33990">MILARIWNGMNSEYLSDLTNLSGAVVNAVDSGSGVQIFLFQLLPRERFPPVHRWYTLTTSRGRKIIIWLAVADLLAALGVFVRSILKLYSPLSSSQLQIGYLSLTQCILFNAWIQYFYGVAWIWTLIYSIDMTLSLQEKKSYASWYHACAWGIPAALSYVGLSLLYSDTSRFSLIILVYYVCWLPNLINGVILWTMWYDIPKDLELTLWYMMAVVNPLQAFFNGLVYRRKREHISIWPFKRSENTGYEDTPLLVTSSSSEDRHSPIGSLSPRYFGSLSRGESGMFGDSWKKETFVK</sequence>
<organism evidence="7 8">
    <name type="scientific">Diaphorina citri</name>
    <name type="common">Asian citrus psyllid</name>
    <dbReference type="NCBI Taxonomy" id="121845"/>
    <lineage>
        <taxon>Eukaryota</taxon>
        <taxon>Metazoa</taxon>
        <taxon>Ecdysozoa</taxon>
        <taxon>Arthropoda</taxon>
        <taxon>Hexapoda</taxon>
        <taxon>Insecta</taxon>
        <taxon>Pterygota</taxon>
        <taxon>Neoptera</taxon>
        <taxon>Paraneoptera</taxon>
        <taxon>Hemiptera</taxon>
        <taxon>Sternorrhyncha</taxon>
        <taxon>Psylloidea</taxon>
        <taxon>Psyllidae</taxon>
        <taxon>Diaphorininae</taxon>
        <taxon>Diaphorina</taxon>
    </lineage>
</organism>
<evidence type="ECO:0000256" key="3">
    <source>
        <dbReference type="ARBA" id="ARBA00022989"/>
    </source>
</evidence>
<dbReference type="AlphaFoldDB" id="A0A3Q0JEL1"/>
<dbReference type="Pfam" id="PF02101">
    <property type="entry name" value="Ocular_alb"/>
    <property type="match status" value="1"/>
</dbReference>
<feature type="transmembrane region" description="Helical" evidence="5">
    <location>
        <begin position="107"/>
        <end position="130"/>
    </location>
</feature>
<gene>
    <name evidence="8" type="primary">LOC103519590</name>
</gene>
<dbReference type="STRING" id="121845.A0A3Q0JEL1"/>
<dbReference type="InterPro" id="IPR017981">
    <property type="entry name" value="GPCR_2-like_7TM"/>
</dbReference>
<dbReference type="RefSeq" id="XP_026686844.1">
    <property type="nucleotide sequence ID" value="XM_026831043.1"/>
</dbReference>
<dbReference type="GO" id="GO:0072544">
    <property type="term" value="F:L-DOPA binding"/>
    <property type="evidence" value="ECO:0007669"/>
    <property type="project" value="InterPro"/>
</dbReference>
<feature type="transmembrane region" description="Helical" evidence="5">
    <location>
        <begin position="208"/>
        <end position="227"/>
    </location>
</feature>
<dbReference type="Gene3D" id="1.20.1070.10">
    <property type="entry name" value="Rhodopsin 7-helix transmembrane proteins"/>
    <property type="match status" value="1"/>
</dbReference>
<comment type="subcellular location">
    <subcellularLocation>
        <location evidence="1">Membrane</location>
        <topology evidence="1">Multi-pass membrane protein</topology>
    </subcellularLocation>
</comment>
<keyword evidence="3 5" id="KW-1133">Transmembrane helix</keyword>
<evidence type="ECO:0000313" key="8">
    <source>
        <dbReference type="RefSeq" id="XP_026686844.1"/>
    </source>
</evidence>
<dbReference type="GO" id="GO:0035240">
    <property type="term" value="F:dopamine binding"/>
    <property type="evidence" value="ECO:0007669"/>
    <property type="project" value="InterPro"/>
</dbReference>
<accession>A0A3Q0JEL1</accession>
<dbReference type="InterPro" id="IPR001414">
    <property type="entry name" value="GPR143"/>
</dbReference>
<dbReference type="KEGG" id="dci:103519590"/>
<proteinExistence type="predicted"/>
<dbReference type="PROSITE" id="PS50261">
    <property type="entry name" value="G_PROTEIN_RECEP_F2_4"/>
    <property type="match status" value="1"/>
</dbReference>
<keyword evidence="7" id="KW-1185">Reference proteome</keyword>
<evidence type="ECO:0000259" key="6">
    <source>
        <dbReference type="PROSITE" id="PS50261"/>
    </source>
</evidence>
<dbReference type="Proteomes" id="UP000079169">
    <property type="component" value="Unplaced"/>
</dbReference>
<keyword evidence="2 5" id="KW-0812">Transmembrane</keyword>
<feature type="domain" description="G-protein coupled receptors family 2 profile 2" evidence="6">
    <location>
        <begin position="23"/>
        <end position="196"/>
    </location>
</feature>
<dbReference type="GO" id="GO:0035643">
    <property type="term" value="F:L-DOPA receptor activity"/>
    <property type="evidence" value="ECO:0007669"/>
    <property type="project" value="TreeGrafter"/>
</dbReference>
<dbReference type="GO" id="GO:0032438">
    <property type="term" value="P:melanosome organization"/>
    <property type="evidence" value="ECO:0007669"/>
    <property type="project" value="TreeGrafter"/>
</dbReference>
<evidence type="ECO:0000256" key="2">
    <source>
        <dbReference type="ARBA" id="ARBA00022692"/>
    </source>
</evidence>
<dbReference type="GO" id="GO:0005886">
    <property type="term" value="C:plasma membrane"/>
    <property type="evidence" value="ECO:0007669"/>
    <property type="project" value="TreeGrafter"/>
</dbReference>